<dbReference type="GO" id="GO:0016787">
    <property type="term" value="F:hydrolase activity"/>
    <property type="evidence" value="ECO:0007669"/>
    <property type="project" value="UniProtKB-KW"/>
</dbReference>
<keyword evidence="3" id="KW-0479">Metal-binding</keyword>
<gene>
    <name evidence="7" type="ORF">MNBD_ALPHA08-559</name>
</gene>
<evidence type="ECO:0000256" key="1">
    <source>
        <dbReference type="ARBA" id="ARBA00001947"/>
    </source>
</evidence>
<dbReference type="InterPro" id="IPR037138">
    <property type="entry name" value="His_deacetylse_dom_sf"/>
</dbReference>
<evidence type="ECO:0000256" key="3">
    <source>
        <dbReference type="ARBA" id="ARBA00022723"/>
    </source>
</evidence>
<evidence type="ECO:0000256" key="4">
    <source>
        <dbReference type="ARBA" id="ARBA00022801"/>
    </source>
</evidence>
<dbReference type="Pfam" id="PF00850">
    <property type="entry name" value="Hist_deacetyl"/>
    <property type="match status" value="1"/>
</dbReference>
<dbReference type="CDD" id="cd10001">
    <property type="entry name" value="HDAC_classII_APAH"/>
    <property type="match status" value="1"/>
</dbReference>
<feature type="domain" description="Histone deacetylase" evidence="6">
    <location>
        <begin position="27"/>
        <end position="334"/>
    </location>
</feature>
<dbReference type="GO" id="GO:0040029">
    <property type="term" value="P:epigenetic regulation of gene expression"/>
    <property type="evidence" value="ECO:0007669"/>
    <property type="project" value="TreeGrafter"/>
</dbReference>
<evidence type="ECO:0000259" key="6">
    <source>
        <dbReference type="Pfam" id="PF00850"/>
    </source>
</evidence>
<dbReference type="PRINTS" id="PR01270">
    <property type="entry name" value="HDASUPER"/>
</dbReference>
<evidence type="ECO:0000313" key="7">
    <source>
        <dbReference type="EMBL" id="VAV86650.1"/>
    </source>
</evidence>
<organism evidence="7">
    <name type="scientific">hydrothermal vent metagenome</name>
    <dbReference type="NCBI Taxonomy" id="652676"/>
    <lineage>
        <taxon>unclassified sequences</taxon>
        <taxon>metagenomes</taxon>
        <taxon>ecological metagenomes</taxon>
    </lineage>
</organism>
<name>A0A3B0QZD4_9ZZZZ</name>
<dbReference type="InterPro" id="IPR023696">
    <property type="entry name" value="Ureohydrolase_dom_sf"/>
</dbReference>
<dbReference type="InterPro" id="IPR000286">
    <property type="entry name" value="HDACs"/>
</dbReference>
<keyword evidence="4" id="KW-0378">Hydrolase</keyword>
<reference evidence="7" key="1">
    <citation type="submission" date="2018-06" db="EMBL/GenBank/DDBJ databases">
        <authorList>
            <person name="Zhirakovskaya E."/>
        </authorList>
    </citation>
    <scope>NUCLEOTIDE SEQUENCE</scope>
</reference>
<comment type="cofactor">
    <cofactor evidence="1">
        <name>Zn(2+)</name>
        <dbReference type="ChEBI" id="CHEBI:29105"/>
    </cofactor>
</comment>
<dbReference type="SUPFAM" id="SSF52768">
    <property type="entry name" value="Arginase/deacetylase"/>
    <property type="match status" value="1"/>
</dbReference>
<accession>A0A3B0QZD4</accession>
<dbReference type="GO" id="GO:0046872">
    <property type="term" value="F:metal ion binding"/>
    <property type="evidence" value="ECO:0007669"/>
    <property type="project" value="UniProtKB-KW"/>
</dbReference>
<dbReference type="InterPro" id="IPR023801">
    <property type="entry name" value="His_deacetylse_dom"/>
</dbReference>
<dbReference type="Gene3D" id="3.40.800.20">
    <property type="entry name" value="Histone deacetylase domain"/>
    <property type="match status" value="1"/>
</dbReference>
<proteinExistence type="inferred from homology"/>
<protein>
    <submittedName>
        <fullName evidence="7">Amino deacylase</fullName>
    </submittedName>
</protein>
<evidence type="ECO:0000256" key="2">
    <source>
        <dbReference type="ARBA" id="ARBA00005947"/>
    </source>
</evidence>
<dbReference type="AlphaFoldDB" id="A0A3B0QZD4"/>
<comment type="similarity">
    <text evidence="2">Belongs to the histone deacetylase family.</text>
</comment>
<dbReference type="EMBL" id="UOEC01000010">
    <property type="protein sequence ID" value="VAV86650.1"/>
    <property type="molecule type" value="Genomic_DNA"/>
</dbReference>
<dbReference type="PANTHER" id="PTHR10625:SF17">
    <property type="entry name" value="HISTONE DEACETYLASE 8"/>
    <property type="match status" value="1"/>
</dbReference>
<dbReference type="GO" id="GO:0004407">
    <property type="term" value="F:histone deacetylase activity"/>
    <property type="evidence" value="ECO:0007669"/>
    <property type="project" value="TreeGrafter"/>
</dbReference>
<evidence type="ECO:0000256" key="5">
    <source>
        <dbReference type="ARBA" id="ARBA00022833"/>
    </source>
</evidence>
<keyword evidence="5" id="KW-0862">Zinc</keyword>
<sequence>MKAVFNALQMGHRPERYLSKGKMVHYPERPERVRRLLQGLRKADAVIHASKTFDEKSYGLVHAPRYLDFLKNGYEEWAKLDGSYKEMMPSVRPTPGLSNYADHIVGKAGWHLSDFSCPMVADTWGVVKASADTALSAAQLVAGGEKTVYGLCRPPGHHAQQERAGGFCYLNNAALVAEELRKNFDKVAILDIDVHHGNGTQQIFYRRADVLTVSIHSDPDQYYPFFNGHSVERGADEGEGFNLNIPVPVKSGDTVWMEALENALVAIDNFAPNGLVISLGLDAHEADPLEGGAVTTQGFADMAGMIAETNLPTVIVQEGGYLTPYLGDNLASFLTGYESNLA</sequence>
<dbReference type="PANTHER" id="PTHR10625">
    <property type="entry name" value="HISTONE DEACETYLASE HDAC1-RELATED"/>
    <property type="match status" value="1"/>
</dbReference>